<dbReference type="Proteomes" id="UP000260351">
    <property type="component" value="Unassembled WGS sequence"/>
</dbReference>
<dbReference type="HAMAP" id="MF_00632">
    <property type="entry name" value="UPF0234"/>
    <property type="match status" value="1"/>
</dbReference>
<dbReference type="EMBL" id="QUZK01000052">
    <property type="protein sequence ID" value="RFF29076.1"/>
    <property type="molecule type" value="Genomic_DNA"/>
</dbReference>
<dbReference type="AlphaFoldDB" id="A0A3E1K589"/>
<dbReference type="GO" id="GO:0005829">
    <property type="term" value="C:cytosol"/>
    <property type="evidence" value="ECO:0007669"/>
    <property type="project" value="TreeGrafter"/>
</dbReference>
<dbReference type="InterPro" id="IPR007551">
    <property type="entry name" value="YajQ/Smlt4090-like"/>
</dbReference>
<dbReference type="Gene3D" id="3.30.70.860">
    <property type="match status" value="1"/>
</dbReference>
<evidence type="ECO:0000313" key="4">
    <source>
        <dbReference type="EMBL" id="RFF29076.1"/>
    </source>
</evidence>
<gene>
    <name evidence="4" type="ORF">DZC52_14565</name>
</gene>
<reference evidence="4 5" key="1">
    <citation type="submission" date="2018-08" db="EMBL/GenBank/DDBJ databases">
        <title>Wenzhouxiangella salilacus sp. nov., a novel bacterium isolated from a saline lake in Xinjiang Province, China.</title>
        <authorList>
            <person name="Han S."/>
        </authorList>
    </citation>
    <scope>NUCLEOTIDE SEQUENCE [LARGE SCALE GENOMIC DNA]</scope>
    <source>
        <strain evidence="4 5">XDB06</strain>
    </source>
</reference>
<comment type="caution">
    <text evidence="4">The sequence shown here is derived from an EMBL/GenBank/DDBJ whole genome shotgun (WGS) entry which is preliminary data.</text>
</comment>
<organism evidence="4 5">
    <name type="scientific">Wenzhouxiangella sediminis</name>
    <dbReference type="NCBI Taxonomy" id="1792836"/>
    <lineage>
        <taxon>Bacteria</taxon>
        <taxon>Pseudomonadati</taxon>
        <taxon>Pseudomonadota</taxon>
        <taxon>Gammaproteobacteria</taxon>
        <taxon>Chromatiales</taxon>
        <taxon>Wenzhouxiangellaceae</taxon>
        <taxon>Wenzhouxiangella</taxon>
    </lineage>
</organism>
<dbReference type="GO" id="GO:0000166">
    <property type="term" value="F:nucleotide binding"/>
    <property type="evidence" value="ECO:0007669"/>
    <property type="project" value="UniProtKB-UniRule"/>
</dbReference>
<dbReference type="InterPro" id="IPR035571">
    <property type="entry name" value="UPF0234-like_C"/>
</dbReference>
<dbReference type="FunFam" id="3.30.70.860:FF:000001">
    <property type="entry name" value="UPF0234 protein YajQ"/>
    <property type="match status" value="1"/>
</dbReference>
<dbReference type="SUPFAM" id="SSF89963">
    <property type="entry name" value="YajQ-like"/>
    <property type="match status" value="2"/>
</dbReference>
<dbReference type="Gene3D" id="3.30.70.990">
    <property type="entry name" value="YajQ-like, domain 2"/>
    <property type="match status" value="1"/>
</dbReference>
<name>A0A3E1K589_9GAMM</name>
<evidence type="ECO:0000256" key="1">
    <source>
        <dbReference type="ARBA" id="ARBA00022741"/>
    </source>
</evidence>
<dbReference type="CDD" id="cd11740">
    <property type="entry name" value="YajQ_like"/>
    <property type="match status" value="1"/>
</dbReference>
<keyword evidence="5" id="KW-1185">Reference proteome</keyword>
<dbReference type="Pfam" id="PF04461">
    <property type="entry name" value="YajQ"/>
    <property type="match status" value="1"/>
</dbReference>
<comment type="function">
    <text evidence="3">Nucleotide-binding protein.</text>
</comment>
<dbReference type="PANTHER" id="PTHR30476">
    <property type="entry name" value="UPF0234 PROTEIN YAJQ"/>
    <property type="match status" value="1"/>
</dbReference>
<accession>A0A3E1K589</accession>
<sequence length="160" mass="17890">MPSFDIVSEVDHHELANAVDQANREVTTRFDFKGTDSSFELDGNRIALETESEFQLGQMLDILYAKLSRRGIDLDGVEADEPEIGAKTARRNVTVREGIDTETAKKMVKLVKQSKIKVQAAIQGEQVRVTGKKRDDLQAVMALLREAGLGLPLQFKNFRD</sequence>
<evidence type="ECO:0000313" key="5">
    <source>
        <dbReference type="Proteomes" id="UP000260351"/>
    </source>
</evidence>
<protein>
    <recommendedName>
        <fullName evidence="3">Nucleotide-binding protein DZC52_14565</fullName>
    </recommendedName>
</protein>
<comment type="similarity">
    <text evidence="2 3">Belongs to the YajQ family.</text>
</comment>
<evidence type="ECO:0000256" key="2">
    <source>
        <dbReference type="ARBA" id="ARBA00093450"/>
    </source>
</evidence>
<dbReference type="InterPro" id="IPR035570">
    <property type="entry name" value="UPF0234_N"/>
</dbReference>
<dbReference type="RefSeq" id="WP_116651882.1">
    <property type="nucleotide sequence ID" value="NZ_QUZK01000052.1"/>
</dbReference>
<dbReference type="OrthoDB" id="9801447at2"/>
<keyword evidence="1 3" id="KW-0547">Nucleotide-binding</keyword>
<evidence type="ECO:0000256" key="3">
    <source>
        <dbReference type="HAMAP-Rule" id="MF_00632"/>
    </source>
</evidence>
<proteinExistence type="inferred from homology"/>
<dbReference type="PANTHER" id="PTHR30476:SF0">
    <property type="entry name" value="UPF0234 PROTEIN YAJQ"/>
    <property type="match status" value="1"/>
</dbReference>
<dbReference type="NCBIfam" id="NF003819">
    <property type="entry name" value="PRK05412.1"/>
    <property type="match status" value="1"/>
</dbReference>
<dbReference type="InterPro" id="IPR036183">
    <property type="entry name" value="YajQ-like_sf"/>
</dbReference>